<dbReference type="PANTHER" id="PTHR24221">
    <property type="entry name" value="ATP-BINDING CASSETTE SUB-FAMILY B"/>
    <property type="match status" value="1"/>
</dbReference>
<dbReference type="Pfam" id="PF00005">
    <property type="entry name" value="ABC_tran"/>
    <property type="match status" value="1"/>
</dbReference>
<evidence type="ECO:0000313" key="2">
    <source>
        <dbReference type="EMBL" id="MFC3146190.1"/>
    </source>
</evidence>
<protein>
    <submittedName>
        <fullName evidence="2">ATP-binding cassette domain-containing protein</fullName>
    </submittedName>
</protein>
<evidence type="ECO:0000313" key="3">
    <source>
        <dbReference type="Proteomes" id="UP001595556"/>
    </source>
</evidence>
<name>A0ABV7GXD0_9BURK</name>
<keyword evidence="2" id="KW-0547">Nucleotide-binding</keyword>
<dbReference type="Gene3D" id="3.40.50.300">
    <property type="entry name" value="P-loop containing nucleotide triphosphate hydrolases"/>
    <property type="match status" value="1"/>
</dbReference>
<feature type="domain" description="ABC transporter" evidence="1">
    <location>
        <begin position="6"/>
        <end position="71"/>
    </location>
</feature>
<dbReference type="GO" id="GO:0005524">
    <property type="term" value="F:ATP binding"/>
    <property type="evidence" value="ECO:0007669"/>
    <property type="project" value="UniProtKB-KW"/>
</dbReference>
<dbReference type="PANTHER" id="PTHR24221:SF654">
    <property type="entry name" value="ATP-BINDING CASSETTE SUB-FAMILY B MEMBER 6"/>
    <property type="match status" value="1"/>
</dbReference>
<reference evidence="3" key="1">
    <citation type="journal article" date="2019" name="Int. J. Syst. Evol. Microbiol.">
        <title>The Global Catalogue of Microorganisms (GCM) 10K type strain sequencing project: providing services to taxonomists for standard genome sequencing and annotation.</title>
        <authorList>
            <consortium name="The Broad Institute Genomics Platform"/>
            <consortium name="The Broad Institute Genome Sequencing Center for Infectious Disease"/>
            <person name="Wu L."/>
            <person name="Ma J."/>
        </authorList>
    </citation>
    <scope>NUCLEOTIDE SEQUENCE [LARGE SCALE GENOMIC DNA]</scope>
    <source>
        <strain evidence="3">KCTC 52168</strain>
    </source>
</reference>
<evidence type="ECO:0000259" key="1">
    <source>
        <dbReference type="Pfam" id="PF00005"/>
    </source>
</evidence>
<sequence length="116" mass="12692">QMANPQATFEEIVQACQMAEIHGVIEQLPQGYQTEIGERGAGLSGGQKQRIAIARALLKRPKVLIFDEATSNLDQATAESFAGTVNALRGKVTSLIITHGLPNKLKVERVIYLEKY</sequence>
<dbReference type="Proteomes" id="UP001595556">
    <property type="component" value="Unassembled WGS sequence"/>
</dbReference>
<keyword evidence="3" id="KW-1185">Reference proteome</keyword>
<gene>
    <name evidence="2" type="ORF">ACFOEN_00885</name>
</gene>
<dbReference type="SUPFAM" id="SSF52540">
    <property type="entry name" value="P-loop containing nucleoside triphosphate hydrolases"/>
    <property type="match status" value="1"/>
</dbReference>
<accession>A0ABV7GXD0</accession>
<comment type="caution">
    <text evidence="2">The sequence shown here is derived from an EMBL/GenBank/DDBJ whole genome shotgun (WGS) entry which is preliminary data.</text>
</comment>
<dbReference type="InterPro" id="IPR027417">
    <property type="entry name" value="P-loop_NTPase"/>
</dbReference>
<dbReference type="EMBL" id="JBHRTI010000003">
    <property type="protein sequence ID" value="MFC3146190.1"/>
    <property type="molecule type" value="Genomic_DNA"/>
</dbReference>
<proteinExistence type="predicted"/>
<dbReference type="RefSeq" id="WP_377300475.1">
    <property type="nucleotide sequence ID" value="NZ_JBHRTI010000003.1"/>
</dbReference>
<organism evidence="2 3">
    <name type="scientific">Piscinibacterium candidicorallinum</name>
    <dbReference type="NCBI Taxonomy" id="1793872"/>
    <lineage>
        <taxon>Bacteria</taxon>
        <taxon>Pseudomonadati</taxon>
        <taxon>Pseudomonadota</taxon>
        <taxon>Betaproteobacteria</taxon>
        <taxon>Burkholderiales</taxon>
        <taxon>Piscinibacterium</taxon>
    </lineage>
</organism>
<dbReference type="InterPro" id="IPR039421">
    <property type="entry name" value="Type_1_exporter"/>
</dbReference>
<feature type="non-terminal residue" evidence="2">
    <location>
        <position position="1"/>
    </location>
</feature>
<keyword evidence="2" id="KW-0067">ATP-binding</keyword>
<dbReference type="InterPro" id="IPR003439">
    <property type="entry name" value="ABC_transporter-like_ATP-bd"/>
</dbReference>